<feature type="compositionally biased region" description="Polar residues" evidence="1">
    <location>
        <begin position="638"/>
        <end position="647"/>
    </location>
</feature>
<dbReference type="EMBL" id="JAPQKH010000006">
    <property type="protein sequence ID" value="KAJ5093093.1"/>
    <property type="molecule type" value="Genomic_DNA"/>
</dbReference>
<organism evidence="2 3">
    <name type="scientific">Penicillium angulare</name>
    <dbReference type="NCBI Taxonomy" id="116970"/>
    <lineage>
        <taxon>Eukaryota</taxon>
        <taxon>Fungi</taxon>
        <taxon>Dikarya</taxon>
        <taxon>Ascomycota</taxon>
        <taxon>Pezizomycotina</taxon>
        <taxon>Eurotiomycetes</taxon>
        <taxon>Eurotiomycetidae</taxon>
        <taxon>Eurotiales</taxon>
        <taxon>Aspergillaceae</taxon>
        <taxon>Penicillium</taxon>
    </lineage>
</organism>
<feature type="region of interest" description="Disordered" evidence="1">
    <location>
        <begin position="1"/>
        <end position="74"/>
    </location>
</feature>
<accession>A0A9W9F3N9</accession>
<reference evidence="2" key="1">
    <citation type="submission" date="2022-11" db="EMBL/GenBank/DDBJ databases">
        <authorList>
            <person name="Petersen C."/>
        </authorList>
    </citation>
    <scope>NUCLEOTIDE SEQUENCE</scope>
    <source>
        <strain evidence="2">IBT 30069</strain>
    </source>
</reference>
<sequence>MKGSGARRLRRVSQPDNGDGRSVVQPPGPGSATQNAKETSSRRSSGKGRLKKVGVQQRLNLTAVPSAGDPLRSFHEDKAPVLCHAATKHAISSTGSDVPQQLQSGDTALSATKRQKNGHGTNSITIQNSAKAQSNPVQPDTNPRRLTLSLPRKPKARMQGVARKQLTLHLQTEVDWNEDLQPTDEEITSPHDKTDEEGTVVSTPDPELSYDEESDVATKYKRRSLIARQTPKKRRNSIQAKKTLTKKKKRQSQLPLTEIPADYTVPTQSEEAAFKARASSKTKARLGSANMERRLTRPSSKLGLQNQNGDMNGQMNVIEISSASVTPSSSSSDDGIGVLRSEAYRYRVIGTGSNGRGKAVGQSLVDALRGVELHTQLRPAIETTLHSTHRAQSATYHDEIASPSSRMLSKDRSQSQCSMSFHNAIEGPANAETIRQARVPQGPLQLTQLTKFPMEMACSPKQWGKVKPSPSNVEELLDGGNNPGIKADNDGMGGKSVGQNEQKTDHSLEPQEKVVPLEYSGKIITPSCDLATNGIGSSSKSLLGSATNRHANVAFQAEKSCKGATPESQRPLLAQQTPVRVSPVLLNIVKTVPKGSIVDANGSPRLVKEANSVADQLPPERKQVPMPSDNQIIPPPSSSDYDQNSVKSSSDSSEDELAWSKYQRDMFLEYGLETASMKKDAQDSEVKDVSTKDGNDKMPCFQATKSSSPKDPPTIFKSLPSAGATTSPCDCRIHPNQDAMPAATTSQREPENFGTNFNRHALNPLSTEIAGDFLVAAESQLLSQPSGSNPLDWTLALQSAQTSAHDLLLETNQRLSSQLAAEQETIRQVLQIYRQGCNRILDDLFQAQKIRMNLYQQQMTTVKEQHREICQDLIRGLQELDHRVQEGPERGVAGDSGGS</sequence>
<evidence type="ECO:0000313" key="3">
    <source>
        <dbReference type="Proteomes" id="UP001149165"/>
    </source>
</evidence>
<comment type="caution">
    <text evidence="2">The sequence shown here is derived from an EMBL/GenBank/DDBJ whole genome shotgun (WGS) entry which is preliminary data.</text>
</comment>
<feature type="compositionally biased region" description="Basic residues" evidence="1">
    <location>
        <begin position="1"/>
        <end position="11"/>
    </location>
</feature>
<dbReference type="AlphaFoldDB" id="A0A9W9F3N9"/>
<feature type="compositionally biased region" description="Basic and acidic residues" evidence="1">
    <location>
        <begin position="676"/>
        <end position="696"/>
    </location>
</feature>
<evidence type="ECO:0000256" key="1">
    <source>
        <dbReference type="SAM" id="MobiDB-lite"/>
    </source>
</evidence>
<feature type="region of interest" description="Disordered" evidence="1">
    <location>
        <begin position="90"/>
        <end position="256"/>
    </location>
</feature>
<dbReference type="OrthoDB" id="5374844at2759"/>
<feature type="region of interest" description="Disordered" evidence="1">
    <location>
        <begin position="611"/>
        <end position="657"/>
    </location>
</feature>
<feature type="compositionally biased region" description="Polar residues" evidence="1">
    <location>
        <begin position="90"/>
        <end position="141"/>
    </location>
</feature>
<feature type="compositionally biased region" description="Basic residues" evidence="1">
    <location>
        <begin position="219"/>
        <end position="236"/>
    </location>
</feature>
<name>A0A9W9F3N9_9EURO</name>
<protein>
    <submittedName>
        <fullName evidence="2">Uncharacterized protein</fullName>
    </submittedName>
</protein>
<keyword evidence="3" id="KW-1185">Reference proteome</keyword>
<feature type="compositionally biased region" description="Acidic residues" evidence="1">
    <location>
        <begin position="175"/>
        <end position="187"/>
    </location>
</feature>
<reference evidence="2" key="2">
    <citation type="journal article" date="2023" name="IMA Fungus">
        <title>Comparative genomic study of the Penicillium genus elucidates a diverse pangenome and 15 lateral gene transfer events.</title>
        <authorList>
            <person name="Petersen C."/>
            <person name="Sorensen T."/>
            <person name="Nielsen M.R."/>
            <person name="Sondergaard T.E."/>
            <person name="Sorensen J.L."/>
            <person name="Fitzpatrick D.A."/>
            <person name="Frisvad J.C."/>
            <person name="Nielsen K.L."/>
        </authorList>
    </citation>
    <scope>NUCLEOTIDE SEQUENCE</scope>
    <source>
        <strain evidence="2">IBT 30069</strain>
    </source>
</reference>
<dbReference type="Proteomes" id="UP001149165">
    <property type="component" value="Unassembled WGS sequence"/>
</dbReference>
<gene>
    <name evidence="2" type="ORF">N7456_008954</name>
</gene>
<proteinExistence type="predicted"/>
<evidence type="ECO:0000313" key="2">
    <source>
        <dbReference type="EMBL" id="KAJ5093093.1"/>
    </source>
</evidence>
<feature type="region of interest" description="Disordered" evidence="1">
    <location>
        <begin position="676"/>
        <end position="713"/>
    </location>
</feature>
<feature type="region of interest" description="Disordered" evidence="1">
    <location>
        <begin position="479"/>
        <end position="508"/>
    </location>
</feature>